<organism evidence="17">
    <name type="scientific">Quercus suber</name>
    <name type="common">Cork oak</name>
    <dbReference type="NCBI Taxonomy" id="58331"/>
    <lineage>
        <taxon>Eukaryota</taxon>
        <taxon>Viridiplantae</taxon>
        <taxon>Streptophyta</taxon>
        <taxon>Embryophyta</taxon>
        <taxon>Tracheophyta</taxon>
        <taxon>Spermatophyta</taxon>
        <taxon>Magnoliopsida</taxon>
        <taxon>eudicotyledons</taxon>
        <taxon>Gunneridae</taxon>
        <taxon>Pentapetalae</taxon>
        <taxon>rosids</taxon>
        <taxon>fabids</taxon>
        <taxon>Fagales</taxon>
        <taxon>Fagaceae</taxon>
        <taxon>Quercus</taxon>
    </lineage>
</organism>
<evidence type="ECO:0000256" key="2">
    <source>
        <dbReference type="ARBA" id="ARBA00004167"/>
    </source>
</evidence>
<evidence type="ECO:0000256" key="4">
    <source>
        <dbReference type="ARBA" id="ARBA00012483"/>
    </source>
</evidence>
<dbReference type="PANTHER" id="PTHR46279:SF9">
    <property type="entry name" value="OS01G0116300 PROTEIN"/>
    <property type="match status" value="1"/>
</dbReference>
<accession>A0AAW0M616</accession>
<evidence type="ECO:0000256" key="3">
    <source>
        <dbReference type="ARBA" id="ARBA00004906"/>
    </source>
</evidence>
<comment type="caution">
    <text evidence="17">The sequence shown here is derived from an EMBL/GenBank/DDBJ whole genome shotgun (WGS) entry which is preliminary data.</text>
</comment>
<evidence type="ECO:0000256" key="10">
    <source>
        <dbReference type="ARBA" id="ARBA00022786"/>
    </source>
</evidence>
<evidence type="ECO:0000256" key="13">
    <source>
        <dbReference type="ARBA" id="ARBA00023136"/>
    </source>
</evidence>
<comment type="catalytic activity">
    <reaction evidence="1">
        <text>S-ubiquitinyl-[E2 ubiquitin-conjugating enzyme]-L-cysteine + [acceptor protein]-L-lysine = [E2 ubiquitin-conjugating enzyme]-L-cysteine + N(6)-ubiquitinyl-[acceptor protein]-L-lysine.</text>
        <dbReference type="EC" id="2.3.2.27"/>
    </reaction>
</comment>
<comment type="similarity">
    <text evidence="14">Belongs to the RING-type zinc finger family. ATL subfamily.</text>
</comment>
<dbReference type="Pfam" id="PF13947">
    <property type="entry name" value="GUB_WAK_bind"/>
    <property type="match status" value="1"/>
</dbReference>
<proteinExistence type="inferred from homology"/>
<dbReference type="EMBL" id="PKMF04000021">
    <property type="protein sequence ID" value="KAK7858267.1"/>
    <property type="molecule type" value="Genomic_DNA"/>
</dbReference>
<evidence type="ECO:0000256" key="11">
    <source>
        <dbReference type="ARBA" id="ARBA00022833"/>
    </source>
</evidence>
<dbReference type="AlphaFoldDB" id="A0AAW0M616"/>
<keyword evidence="8" id="KW-0732">Signal</keyword>
<keyword evidence="7" id="KW-0479">Metal-binding</keyword>
<evidence type="ECO:0000256" key="9">
    <source>
        <dbReference type="ARBA" id="ARBA00022771"/>
    </source>
</evidence>
<evidence type="ECO:0000256" key="5">
    <source>
        <dbReference type="ARBA" id="ARBA00022679"/>
    </source>
</evidence>
<dbReference type="GO" id="GO:0030247">
    <property type="term" value="F:polysaccharide binding"/>
    <property type="evidence" value="ECO:0007669"/>
    <property type="project" value="InterPro"/>
</dbReference>
<reference evidence="17" key="2">
    <citation type="journal article" date="2018" name="Sci. Data">
        <title>The draft genome sequence of cork oak.</title>
        <authorList>
            <person name="Ramos A.M."/>
            <person name="Usie A."/>
            <person name="Barbosa P."/>
            <person name="Barros P.M."/>
            <person name="Capote T."/>
            <person name="Chaves I."/>
            <person name="Simoes F."/>
            <person name="Abreu I."/>
            <person name="Carrasquinho I."/>
            <person name="Faro C."/>
            <person name="Guimaraes J.B."/>
            <person name="Mendonca D."/>
            <person name="Nobrega F."/>
            <person name="Rodrigues L."/>
            <person name="Saibo N.J.M."/>
            <person name="Varela M.C."/>
            <person name="Egas C."/>
            <person name="Matos J."/>
            <person name="Miguel C.M."/>
            <person name="Oliveira M.M."/>
            <person name="Ricardo C.P."/>
            <person name="Goncalves S."/>
        </authorList>
    </citation>
    <scope>NUCLEOTIDE SEQUENCE [LARGE SCALE GENOMIC DNA]</scope>
    <source>
        <strain evidence="17">HL8</strain>
    </source>
</reference>
<comment type="subcellular location">
    <subcellularLocation>
        <location evidence="2">Membrane</location>
        <topology evidence="2">Single-pass membrane protein</topology>
    </subcellularLocation>
</comment>
<evidence type="ECO:0000256" key="8">
    <source>
        <dbReference type="ARBA" id="ARBA00022729"/>
    </source>
</evidence>
<evidence type="ECO:0000259" key="16">
    <source>
        <dbReference type="Pfam" id="PF13947"/>
    </source>
</evidence>
<keyword evidence="13 15" id="KW-0472">Membrane</keyword>
<feature type="transmembrane region" description="Helical" evidence="15">
    <location>
        <begin position="229"/>
        <end position="249"/>
    </location>
</feature>
<protein>
    <recommendedName>
        <fullName evidence="4">RING-type E3 ubiquitin transferase</fullName>
        <ecNumber evidence="4">2.3.2.27</ecNumber>
    </recommendedName>
</protein>
<evidence type="ECO:0000313" key="17">
    <source>
        <dbReference type="EMBL" id="KAK7858267.1"/>
    </source>
</evidence>
<evidence type="ECO:0000256" key="15">
    <source>
        <dbReference type="SAM" id="Phobius"/>
    </source>
</evidence>
<keyword evidence="6 15" id="KW-0812">Transmembrane</keyword>
<feature type="domain" description="Wall-associated receptor kinase galacturonan-binding" evidence="16">
    <location>
        <begin position="4"/>
        <end position="62"/>
    </location>
</feature>
<evidence type="ECO:0000256" key="12">
    <source>
        <dbReference type="ARBA" id="ARBA00022989"/>
    </source>
</evidence>
<keyword evidence="5" id="KW-0808">Transferase</keyword>
<reference evidence="17" key="3">
    <citation type="submission" date="2023-07" db="EMBL/GenBank/DDBJ databases">
        <title>An improved reference 1 genome and first organelle genomes of Quercus suber.</title>
        <authorList>
            <consortium name="Genosuber Consortium"/>
            <person name="Usie A."/>
            <person name="Serra O."/>
            <person name="Barros P."/>
        </authorList>
    </citation>
    <scope>NUCLEOTIDE SEQUENCE</scope>
    <source>
        <strain evidence="17">HL8</strain>
        <tissue evidence="17">Leaves</tissue>
    </source>
</reference>
<keyword evidence="12 15" id="KW-1133">Transmembrane helix</keyword>
<evidence type="ECO:0000256" key="7">
    <source>
        <dbReference type="ARBA" id="ARBA00022723"/>
    </source>
</evidence>
<dbReference type="InterPro" id="IPR025287">
    <property type="entry name" value="WAK_GUB"/>
</dbReference>
<comment type="pathway">
    <text evidence="3">Protein modification; protein ubiquitination.</text>
</comment>
<dbReference type="PANTHER" id="PTHR46279">
    <property type="entry name" value="RING/U-BOX SUPERFAMILY PROTEIN"/>
    <property type="match status" value="1"/>
</dbReference>
<dbReference type="InterPro" id="IPR046948">
    <property type="entry name" value="ATL20-22-like"/>
</dbReference>
<evidence type="ECO:0000256" key="6">
    <source>
        <dbReference type="ARBA" id="ARBA00022692"/>
    </source>
</evidence>
<dbReference type="EC" id="2.3.2.27" evidence="4"/>
<evidence type="ECO:0000256" key="14">
    <source>
        <dbReference type="ARBA" id="ARBA00024209"/>
    </source>
</evidence>
<keyword evidence="10" id="KW-0833">Ubl conjugation pathway</keyword>
<keyword evidence="9" id="KW-0863">Zinc-finger</keyword>
<name>A0AAW0M616_QUESU</name>
<keyword evidence="11" id="KW-0862">Zinc</keyword>
<dbReference type="GO" id="GO:0008270">
    <property type="term" value="F:zinc ion binding"/>
    <property type="evidence" value="ECO:0007669"/>
    <property type="project" value="UniProtKB-KW"/>
</dbReference>
<gene>
    <name evidence="17" type="primary">ATL21A_17</name>
    <name evidence="17" type="ORF">CFP56_013883</name>
</gene>
<evidence type="ECO:0000256" key="1">
    <source>
        <dbReference type="ARBA" id="ARBA00000900"/>
    </source>
</evidence>
<feature type="non-terminal residue" evidence="17">
    <location>
        <position position="1"/>
    </location>
</feature>
<dbReference type="GO" id="GO:0061630">
    <property type="term" value="F:ubiquitin protein ligase activity"/>
    <property type="evidence" value="ECO:0007669"/>
    <property type="project" value="UniProtKB-EC"/>
</dbReference>
<sequence>EDGPAIRFPFRLKDRQPDQYCGYPGFDLYCNDKNDTVLELPTSVKAFVKHIDYKSQLINVTDSDNCFPRKIQGINLSSPPFQFYDRKIDSYLSDFGLFNCTPETDTDSSYLIPCLSSSRHPVYAFSSFAYVERVPILSCTKMYSFHLTWNSPFLELTWSEPARCGRCERKGKKCRFQNNSTDLKTECFDPYKDKGIVFCPISTFIITTSSSRLKPTCIDLIKLSRSTKIVTIVSILGLFLLALAVYAFYHIAFHESCGSNVGGKGDKLTMPPNPFASTNTTRVNASMPARRLNQELEVIPELD</sequence>
<reference evidence="17" key="1">
    <citation type="submission" date="2017-12" db="EMBL/GenBank/DDBJ databases">
        <authorList>
            <person name="Barbosa P."/>
            <person name="Usie A."/>
            <person name="Ramos A.M."/>
        </authorList>
    </citation>
    <scope>NUCLEOTIDE SEQUENCE</scope>
    <source>
        <strain evidence="17">HL8</strain>
        <tissue evidence="17">Leaves</tissue>
    </source>
</reference>
<dbReference type="GO" id="GO:0016020">
    <property type="term" value="C:membrane"/>
    <property type="evidence" value="ECO:0007669"/>
    <property type="project" value="UniProtKB-SubCell"/>
</dbReference>